<dbReference type="EMBL" id="SDMP01000011">
    <property type="protein sequence ID" value="RYR28277.1"/>
    <property type="molecule type" value="Genomic_DNA"/>
</dbReference>
<dbReference type="Pfam" id="PF26130">
    <property type="entry name" value="PB1-like"/>
    <property type="match status" value="1"/>
</dbReference>
<feature type="compositionally biased region" description="Pro residues" evidence="1">
    <location>
        <begin position="147"/>
        <end position="171"/>
    </location>
</feature>
<dbReference type="Proteomes" id="UP000289738">
    <property type="component" value="Chromosome B01"/>
</dbReference>
<dbReference type="InterPro" id="IPR058594">
    <property type="entry name" value="PB1-like_dom_pln"/>
</dbReference>
<feature type="region of interest" description="Disordered" evidence="1">
    <location>
        <begin position="113"/>
        <end position="310"/>
    </location>
</feature>
<gene>
    <name evidence="3" type="ORF">Ahy_B01g052395</name>
</gene>
<organism evidence="3 4">
    <name type="scientific">Arachis hypogaea</name>
    <name type="common">Peanut</name>
    <dbReference type="NCBI Taxonomy" id="3818"/>
    <lineage>
        <taxon>Eukaryota</taxon>
        <taxon>Viridiplantae</taxon>
        <taxon>Streptophyta</taxon>
        <taxon>Embryophyta</taxon>
        <taxon>Tracheophyta</taxon>
        <taxon>Spermatophyta</taxon>
        <taxon>Magnoliopsida</taxon>
        <taxon>eudicotyledons</taxon>
        <taxon>Gunneridae</taxon>
        <taxon>Pentapetalae</taxon>
        <taxon>rosids</taxon>
        <taxon>fabids</taxon>
        <taxon>Fabales</taxon>
        <taxon>Fabaceae</taxon>
        <taxon>Papilionoideae</taxon>
        <taxon>50 kb inversion clade</taxon>
        <taxon>dalbergioids sensu lato</taxon>
        <taxon>Dalbergieae</taxon>
        <taxon>Pterocarpus clade</taxon>
        <taxon>Arachis</taxon>
    </lineage>
</organism>
<proteinExistence type="predicted"/>
<sequence>MSVDLDTLDVFFVKGYYKELGYTEMNNCLWKVPGTLLDNGLRRLENDTDLLALVKDCRRNHHLINIYFEHVVSKPHVVDCMSEDDDDVLCLPTIPEEAEKLNKDHNDAMSQDYCKTTKKSPQPKRAKTQPTSKATPQPTAKATPQSTPKPTPQPTPKPTPKVTPKPTPQPNPQSTRTPTPKSTPKPKTKPMKKPVQQPKPWTKPQAIKGSGKATAADKISKKVKATTSARSGRQVKATPVDNDSDSHDSYESAEDSLYKPPKVAGDSIYSSDSDSGVDGVESSRAKKTRSRGRPPKLHVTRARAKENASPGAVVVSAETIKDSSSATAKKLASFMTFVPTPGFKSPRKKKDME</sequence>
<evidence type="ECO:0000256" key="1">
    <source>
        <dbReference type="SAM" id="MobiDB-lite"/>
    </source>
</evidence>
<feature type="domain" description="PB1-like" evidence="2">
    <location>
        <begin position="2"/>
        <end position="70"/>
    </location>
</feature>
<feature type="compositionally biased region" description="Basic residues" evidence="1">
    <location>
        <begin position="116"/>
        <end position="127"/>
    </location>
</feature>
<keyword evidence="4" id="KW-1185">Reference proteome</keyword>
<reference evidence="3 4" key="1">
    <citation type="submission" date="2019-01" db="EMBL/GenBank/DDBJ databases">
        <title>Sequencing of cultivated peanut Arachis hypogaea provides insights into genome evolution and oil improvement.</title>
        <authorList>
            <person name="Chen X."/>
        </authorList>
    </citation>
    <scope>NUCLEOTIDE SEQUENCE [LARGE SCALE GENOMIC DNA]</scope>
    <source>
        <strain evidence="4">cv. Fuhuasheng</strain>
        <tissue evidence="3">Leaves</tissue>
    </source>
</reference>
<feature type="compositionally biased region" description="Low complexity" evidence="1">
    <location>
        <begin position="128"/>
        <end position="146"/>
    </location>
</feature>
<evidence type="ECO:0000313" key="4">
    <source>
        <dbReference type="Proteomes" id="UP000289738"/>
    </source>
</evidence>
<dbReference type="AlphaFoldDB" id="A0A445APB0"/>
<evidence type="ECO:0000259" key="2">
    <source>
        <dbReference type="Pfam" id="PF26130"/>
    </source>
</evidence>
<feature type="compositionally biased region" description="Basic residues" evidence="1">
    <location>
        <begin position="285"/>
        <end position="302"/>
    </location>
</feature>
<feature type="compositionally biased region" description="Low complexity" evidence="1">
    <location>
        <begin position="265"/>
        <end position="282"/>
    </location>
</feature>
<protein>
    <recommendedName>
        <fullName evidence="2">PB1-like domain-containing protein</fullName>
    </recommendedName>
</protein>
<accession>A0A445APB0</accession>
<evidence type="ECO:0000313" key="3">
    <source>
        <dbReference type="EMBL" id="RYR28277.1"/>
    </source>
</evidence>
<comment type="caution">
    <text evidence="3">The sequence shown here is derived from an EMBL/GenBank/DDBJ whole genome shotgun (WGS) entry which is preliminary data.</text>
</comment>
<name>A0A445APB0_ARAHY</name>
<feature type="compositionally biased region" description="Low complexity" evidence="1">
    <location>
        <begin position="172"/>
        <end position="182"/>
    </location>
</feature>